<feature type="transmembrane region" description="Helical" evidence="8">
    <location>
        <begin position="24"/>
        <end position="44"/>
    </location>
</feature>
<dbReference type="Pfam" id="PF01032">
    <property type="entry name" value="FecCD"/>
    <property type="match status" value="1"/>
</dbReference>
<evidence type="ECO:0000256" key="6">
    <source>
        <dbReference type="ARBA" id="ARBA00022989"/>
    </source>
</evidence>
<keyword evidence="3" id="KW-0813">Transport</keyword>
<evidence type="ECO:0000256" key="3">
    <source>
        <dbReference type="ARBA" id="ARBA00022448"/>
    </source>
</evidence>
<dbReference type="FunFam" id="1.10.3470.10:FF:000001">
    <property type="entry name" value="Vitamin B12 ABC transporter permease BtuC"/>
    <property type="match status" value="1"/>
</dbReference>
<feature type="transmembrane region" description="Helical" evidence="8">
    <location>
        <begin position="291"/>
        <end position="316"/>
    </location>
</feature>
<dbReference type="SUPFAM" id="SSF81345">
    <property type="entry name" value="ABC transporter involved in vitamin B12 uptake, BtuC"/>
    <property type="match status" value="1"/>
</dbReference>
<evidence type="ECO:0000313" key="9">
    <source>
        <dbReference type="EMBL" id="MBB3040685.1"/>
    </source>
</evidence>
<evidence type="ECO:0000256" key="2">
    <source>
        <dbReference type="ARBA" id="ARBA00007935"/>
    </source>
</evidence>
<accession>A0A7W4Z0P6</accession>
<evidence type="ECO:0000313" key="10">
    <source>
        <dbReference type="Proteomes" id="UP000589626"/>
    </source>
</evidence>
<evidence type="ECO:0000256" key="7">
    <source>
        <dbReference type="ARBA" id="ARBA00023136"/>
    </source>
</evidence>
<keyword evidence="5 8" id="KW-0812">Transmembrane</keyword>
<dbReference type="EMBL" id="JACHWR010000001">
    <property type="protein sequence ID" value="MBB3040685.1"/>
    <property type="molecule type" value="Genomic_DNA"/>
</dbReference>
<keyword evidence="10" id="KW-1185">Reference proteome</keyword>
<evidence type="ECO:0000256" key="4">
    <source>
        <dbReference type="ARBA" id="ARBA00022475"/>
    </source>
</evidence>
<keyword evidence="7 8" id="KW-0472">Membrane</keyword>
<dbReference type="GO" id="GO:0033214">
    <property type="term" value="P:siderophore-iron import into cell"/>
    <property type="evidence" value="ECO:0007669"/>
    <property type="project" value="TreeGrafter"/>
</dbReference>
<feature type="transmembrane region" description="Helical" evidence="8">
    <location>
        <begin position="107"/>
        <end position="127"/>
    </location>
</feature>
<protein>
    <submittedName>
        <fullName evidence="9">Iron complex transport system permease protein</fullName>
    </submittedName>
</protein>
<dbReference type="GO" id="GO:0005886">
    <property type="term" value="C:plasma membrane"/>
    <property type="evidence" value="ECO:0007669"/>
    <property type="project" value="UniProtKB-SubCell"/>
</dbReference>
<reference evidence="9 10" key="1">
    <citation type="submission" date="2020-08" db="EMBL/GenBank/DDBJ databases">
        <title>Sequencing the genomes of 1000 actinobacteria strains.</title>
        <authorList>
            <person name="Klenk H.-P."/>
        </authorList>
    </citation>
    <scope>NUCLEOTIDE SEQUENCE [LARGE SCALE GENOMIC DNA]</scope>
    <source>
        <strain evidence="9 10">DSM 105498</strain>
    </source>
</reference>
<proteinExistence type="inferred from homology"/>
<comment type="similarity">
    <text evidence="2">Belongs to the binding-protein-dependent transport system permease family. FecCD subfamily.</text>
</comment>
<feature type="transmembrane region" description="Helical" evidence="8">
    <location>
        <begin position="134"/>
        <end position="152"/>
    </location>
</feature>
<gene>
    <name evidence="9" type="ORF">FHU40_000486</name>
</gene>
<comment type="subcellular location">
    <subcellularLocation>
        <location evidence="1">Cell membrane</location>
        <topology evidence="1">Multi-pass membrane protein</topology>
    </subcellularLocation>
</comment>
<dbReference type="InterPro" id="IPR037294">
    <property type="entry name" value="ABC_BtuC-like"/>
</dbReference>
<evidence type="ECO:0000256" key="8">
    <source>
        <dbReference type="SAM" id="Phobius"/>
    </source>
</evidence>
<name>A0A7W4Z0P6_9ACTN</name>
<keyword evidence="4" id="KW-1003">Cell membrane</keyword>
<dbReference type="PANTHER" id="PTHR30472:SF1">
    <property type="entry name" value="FE(3+) DICITRATE TRANSPORT SYSTEM PERMEASE PROTEIN FECC-RELATED"/>
    <property type="match status" value="1"/>
</dbReference>
<sequence>MTSTALPPVASATPPPRALRQGSVRGLVVLVGLLVLAGLVSLAVGSRAIPLGTVVDVLFHPDGSDASTIVHDLRLPRTVLAIVVGLALGIAGALMQGHTRNPLADPGLLGVEAGAAFAVVIGIYAFGVHDLTGYAWFSLIGAGLASVAVFAIGSTRGGPDPVSLVLAGAAVSALLAAFTQVVVLRDIDTLDAYRFWAVGSVAGRGMDVFWEVLPFIVVGLVLAAMSSSTLNLLQLGDDVAVSLGLHPMRHKAIGVLGVMMLAGAATAACGPVGFVGLVVPHVARYFAGVDYRWVIPYSGFIGGLLLVVADVVGRVVVRPGELQVGIVMALIGGPVFIYLVRRTRMVRI</sequence>
<dbReference type="Gene3D" id="1.10.3470.10">
    <property type="entry name" value="ABC transporter involved in vitamin B12 uptake, BtuC"/>
    <property type="match status" value="1"/>
</dbReference>
<evidence type="ECO:0000256" key="1">
    <source>
        <dbReference type="ARBA" id="ARBA00004651"/>
    </source>
</evidence>
<dbReference type="CDD" id="cd06550">
    <property type="entry name" value="TM_ABC_iron-siderophores_like"/>
    <property type="match status" value="1"/>
</dbReference>
<dbReference type="InterPro" id="IPR000522">
    <property type="entry name" value="ABC_transptr_permease_BtuC"/>
</dbReference>
<dbReference type="PANTHER" id="PTHR30472">
    <property type="entry name" value="FERRIC ENTEROBACTIN TRANSPORT SYSTEM PERMEASE PROTEIN"/>
    <property type="match status" value="1"/>
</dbReference>
<evidence type="ECO:0000256" key="5">
    <source>
        <dbReference type="ARBA" id="ARBA00022692"/>
    </source>
</evidence>
<dbReference type="Proteomes" id="UP000589626">
    <property type="component" value="Unassembled WGS sequence"/>
</dbReference>
<organism evidence="9 10">
    <name type="scientific">Nocardioides soli</name>
    <dbReference type="NCBI Taxonomy" id="1036020"/>
    <lineage>
        <taxon>Bacteria</taxon>
        <taxon>Bacillati</taxon>
        <taxon>Actinomycetota</taxon>
        <taxon>Actinomycetes</taxon>
        <taxon>Propionibacteriales</taxon>
        <taxon>Nocardioidaceae</taxon>
        <taxon>Nocardioides</taxon>
    </lineage>
</organism>
<feature type="transmembrane region" description="Helical" evidence="8">
    <location>
        <begin position="322"/>
        <end position="340"/>
    </location>
</feature>
<feature type="transmembrane region" description="Helical" evidence="8">
    <location>
        <begin position="208"/>
        <end position="233"/>
    </location>
</feature>
<dbReference type="GO" id="GO:0022857">
    <property type="term" value="F:transmembrane transporter activity"/>
    <property type="evidence" value="ECO:0007669"/>
    <property type="project" value="InterPro"/>
</dbReference>
<feature type="transmembrane region" description="Helical" evidence="8">
    <location>
        <begin position="164"/>
        <end position="187"/>
    </location>
</feature>
<dbReference type="RefSeq" id="WP_183590689.1">
    <property type="nucleotide sequence ID" value="NZ_JACHWR010000001.1"/>
</dbReference>
<feature type="transmembrane region" description="Helical" evidence="8">
    <location>
        <begin position="253"/>
        <end position="279"/>
    </location>
</feature>
<feature type="transmembrane region" description="Helical" evidence="8">
    <location>
        <begin position="78"/>
        <end position="95"/>
    </location>
</feature>
<dbReference type="AlphaFoldDB" id="A0A7W4Z0P6"/>
<comment type="caution">
    <text evidence="9">The sequence shown here is derived from an EMBL/GenBank/DDBJ whole genome shotgun (WGS) entry which is preliminary data.</text>
</comment>
<keyword evidence="6 8" id="KW-1133">Transmembrane helix</keyword>